<dbReference type="AlphaFoldDB" id="A0A6J7S2A0"/>
<sequence length="422" mass="44181">MTTNTPESVEALKARVAELEGAAARRRVTGRGVSAWVVLVVAALLFPLALTAFWAQRTLTDTERYVATVAPLSQDPTIQKAIGDTVTSALVAQLDTENRVSDLLSGTPKLQPLAGPIALGVNTFIGREVDQILASDAFDGLWAAINRGAQTALVKALEGRDNGAVSVQGDQVVLDTGELIAQVKQRLVDRGLTFAANVPVPAAADREVVLLTSPELARAQSLYALAQPLAQWLIYATAALFVGAVLLARRRARMTIAAGVAIILGALVLRFGLMIGQQEISLSLQGTPFAAAEEAFFTILTTFLHEAVRSAFVIGILIAALGWFLSGSSAAVRSREVITDTFSGVGGRAVESPIGPFAAWVARTRTFWRVAIAVIAIAILTVADTISAALITSTVIVAVIALAVVQFLASAGSARKSANPPA</sequence>
<keyword evidence="1" id="KW-1133">Transmembrane helix</keyword>
<feature type="transmembrane region" description="Helical" evidence="1">
    <location>
        <begin position="389"/>
        <end position="409"/>
    </location>
</feature>
<name>A0A6J7S2A0_9ZZZZ</name>
<feature type="transmembrane region" description="Helical" evidence="1">
    <location>
        <begin position="307"/>
        <end position="325"/>
    </location>
</feature>
<protein>
    <submittedName>
        <fullName evidence="3">Unannotated protein</fullName>
    </submittedName>
</protein>
<evidence type="ECO:0000313" key="2">
    <source>
        <dbReference type="EMBL" id="CAB4938402.1"/>
    </source>
</evidence>
<reference evidence="3" key="1">
    <citation type="submission" date="2020-05" db="EMBL/GenBank/DDBJ databases">
        <authorList>
            <person name="Chiriac C."/>
            <person name="Salcher M."/>
            <person name="Ghai R."/>
            <person name="Kavagutti S V."/>
        </authorList>
    </citation>
    <scope>NUCLEOTIDE SEQUENCE</scope>
</reference>
<gene>
    <name evidence="2" type="ORF">UFOPK3752_00890</name>
    <name evidence="3" type="ORF">UFOPK4150_01490</name>
</gene>
<evidence type="ECO:0000256" key="1">
    <source>
        <dbReference type="SAM" id="Phobius"/>
    </source>
</evidence>
<organism evidence="3">
    <name type="scientific">freshwater metagenome</name>
    <dbReference type="NCBI Taxonomy" id="449393"/>
    <lineage>
        <taxon>unclassified sequences</taxon>
        <taxon>metagenomes</taxon>
        <taxon>ecological metagenomes</taxon>
    </lineage>
</organism>
<keyword evidence="1" id="KW-0472">Membrane</keyword>
<feature type="transmembrane region" description="Helical" evidence="1">
    <location>
        <begin position="229"/>
        <end position="248"/>
    </location>
</feature>
<keyword evidence="1" id="KW-0812">Transmembrane</keyword>
<feature type="transmembrane region" description="Helical" evidence="1">
    <location>
        <begin position="255"/>
        <end position="275"/>
    </location>
</feature>
<feature type="transmembrane region" description="Helical" evidence="1">
    <location>
        <begin position="366"/>
        <end position="383"/>
    </location>
</feature>
<accession>A0A6J7S2A0</accession>
<dbReference type="EMBL" id="CAFBPU010000031">
    <property type="protein sequence ID" value="CAB5035424.1"/>
    <property type="molecule type" value="Genomic_DNA"/>
</dbReference>
<evidence type="ECO:0000313" key="3">
    <source>
        <dbReference type="EMBL" id="CAB5035424.1"/>
    </source>
</evidence>
<proteinExistence type="predicted"/>
<feature type="transmembrane region" description="Helical" evidence="1">
    <location>
        <begin position="33"/>
        <end position="55"/>
    </location>
</feature>
<dbReference type="EMBL" id="CAFBND010000027">
    <property type="protein sequence ID" value="CAB4938402.1"/>
    <property type="molecule type" value="Genomic_DNA"/>
</dbReference>